<evidence type="ECO:0000256" key="2">
    <source>
        <dbReference type="SAM" id="SignalP"/>
    </source>
</evidence>
<feature type="domain" description="CzcB N-terminal" evidence="4">
    <location>
        <begin position="46"/>
        <end position="137"/>
    </location>
</feature>
<name>A0A7X0JTT2_9GAMM</name>
<evidence type="ECO:0000259" key="4">
    <source>
        <dbReference type="Pfam" id="PF25971"/>
    </source>
</evidence>
<dbReference type="AlphaFoldDB" id="A0A7X0JTT2"/>
<keyword evidence="1" id="KW-0813">Transport</keyword>
<proteinExistence type="predicted"/>
<dbReference type="Pfam" id="PF25954">
    <property type="entry name" value="Beta-barrel_RND_2"/>
    <property type="match status" value="1"/>
</dbReference>
<protein>
    <submittedName>
        <fullName evidence="6">Cobalt-zinc-cadmium efflux system membrane fusion protein</fullName>
    </submittedName>
</protein>
<dbReference type="InterPro" id="IPR058649">
    <property type="entry name" value="CzcB_C"/>
</dbReference>
<dbReference type="Pfam" id="PF25971">
    <property type="entry name" value="CzcB_N"/>
    <property type="match status" value="1"/>
</dbReference>
<keyword evidence="2" id="KW-0732">Signal</keyword>
<feature type="domain" description="CusB-like beta-barrel" evidence="3">
    <location>
        <begin position="259"/>
        <end position="334"/>
    </location>
</feature>
<dbReference type="GO" id="GO:0060003">
    <property type="term" value="P:copper ion export"/>
    <property type="evidence" value="ECO:0007669"/>
    <property type="project" value="TreeGrafter"/>
</dbReference>
<feature type="domain" description="CzcB-like C-terminal circularly permuted SH3-like" evidence="5">
    <location>
        <begin position="340"/>
        <end position="400"/>
    </location>
</feature>
<dbReference type="InterPro" id="IPR058792">
    <property type="entry name" value="Beta-barrel_RND_2"/>
</dbReference>
<gene>
    <name evidence="6" type="ORF">HNR48_002403</name>
</gene>
<dbReference type="InParanoid" id="A0A7X0JTT2"/>
<dbReference type="EMBL" id="JACHHT010000002">
    <property type="protein sequence ID" value="MBB6522118.1"/>
    <property type="molecule type" value="Genomic_DNA"/>
</dbReference>
<dbReference type="GO" id="GO:0015679">
    <property type="term" value="P:plasma membrane copper ion transport"/>
    <property type="evidence" value="ECO:0007669"/>
    <property type="project" value="TreeGrafter"/>
</dbReference>
<dbReference type="GO" id="GO:0046914">
    <property type="term" value="F:transition metal ion binding"/>
    <property type="evidence" value="ECO:0007669"/>
    <property type="project" value="TreeGrafter"/>
</dbReference>
<accession>A0A7X0JTT2</accession>
<dbReference type="PANTHER" id="PTHR30097">
    <property type="entry name" value="CATION EFFLUX SYSTEM PROTEIN CUSB"/>
    <property type="match status" value="1"/>
</dbReference>
<sequence length="412" mass="45395">MKVLTILLQSVLLMSALAVSGQVVYAGGHDHGGEAEAVEEKGPNGGKLLREGNIAAEITVFETGVPPEMRVFIYRDDQLLSPEEGKLSMELHRIDGQVDQISFKAEGDYLRGEQTVVEPHSYDVVVRLRVQGKAYEWKYESHEGRSLINDAMAKASGIETDIAGPQTLDITRQLFGVIEVPIDRQAGIYAPYPSVLEQIHVAIGDKVQAGQKIATLRNIKTLQRYNVKAPIGGEVVEWMASIGQRVDENSLARVVDLSKVWVEMSAFPEDIEQLALGQPVRVADMHQHEIAPGEIIYIAPQMTGGHIARARALIDNGNGHWRPGMHVKADIRTAQRDVELAVRNEALQGFRDFTVVFGRFGDQFEVRMLELGQSDGEYTEVLGGLKPGTEYATKNSFIIKADVLKDGAAHDH</sequence>
<evidence type="ECO:0000313" key="7">
    <source>
        <dbReference type="Proteomes" id="UP000528457"/>
    </source>
</evidence>
<feature type="chain" id="PRO_5030937886" evidence="2">
    <location>
        <begin position="27"/>
        <end position="412"/>
    </location>
</feature>
<organism evidence="6 7">
    <name type="scientific">Pseudoteredinibacter isoporae</name>
    <dbReference type="NCBI Taxonomy" id="570281"/>
    <lineage>
        <taxon>Bacteria</taxon>
        <taxon>Pseudomonadati</taxon>
        <taxon>Pseudomonadota</taxon>
        <taxon>Gammaproteobacteria</taxon>
        <taxon>Cellvibrionales</taxon>
        <taxon>Cellvibrionaceae</taxon>
        <taxon>Pseudoteredinibacter</taxon>
    </lineage>
</organism>
<feature type="signal peptide" evidence="2">
    <location>
        <begin position="1"/>
        <end position="26"/>
    </location>
</feature>
<dbReference type="RefSeq" id="WP_166846701.1">
    <property type="nucleotide sequence ID" value="NZ_JAAONY010000002.1"/>
</dbReference>
<reference evidence="6 7" key="1">
    <citation type="submission" date="2020-08" db="EMBL/GenBank/DDBJ databases">
        <title>Genomic Encyclopedia of Type Strains, Phase IV (KMG-IV): sequencing the most valuable type-strain genomes for metagenomic binning, comparative biology and taxonomic classification.</title>
        <authorList>
            <person name="Goeker M."/>
        </authorList>
    </citation>
    <scope>NUCLEOTIDE SEQUENCE [LARGE SCALE GENOMIC DNA]</scope>
    <source>
        <strain evidence="6 7">DSM 22368</strain>
    </source>
</reference>
<dbReference type="InterPro" id="IPR051909">
    <property type="entry name" value="MFP_Cation_Efflux"/>
</dbReference>
<evidence type="ECO:0000256" key="1">
    <source>
        <dbReference type="ARBA" id="ARBA00022448"/>
    </source>
</evidence>
<dbReference type="Gene3D" id="2.40.420.20">
    <property type="match status" value="1"/>
</dbReference>
<evidence type="ECO:0000259" key="3">
    <source>
        <dbReference type="Pfam" id="PF25954"/>
    </source>
</evidence>
<dbReference type="SUPFAM" id="SSF111369">
    <property type="entry name" value="HlyD-like secretion proteins"/>
    <property type="match status" value="1"/>
</dbReference>
<keyword evidence="7" id="KW-1185">Reference proteome</keyword>
<dbReference type="InterPro" id="IPR011053">
    <property type="entry name" value="Single_hybrid_motif"/>
</dbReference>
<dbReference type="PANTHER" id="PTHR30097:SF4">
    <property type="entry name" value="SLR6042 PROTEIN"/>
    <property type="match status" value="1"/>
</dbReference>
<dbReference type="Pfam" id="PF25975">
    <property type="entry name" value="CzcB_C"/>
    <property type="match status" value="1"/>
</dbReference>
<evidence type="ECO:0000259" key="5">
    <source>
        <dbReference type="Pfam" id="PF25975"/>
    </source>
</evidence>
<dbReference type="InterPro" id="IPR058646">
    <property type="entry name" value="CzcB_N"/>
</dbReference>
<dbReference type="SUPFAM" id="SSF51230">
    <property type="entry name" value="Single hybrid motif"/>
    <property type="match status" value="1"/>
</dbReference>
<dbReference type="GO" id="GO:0030288">
    <property type="term" value="C:outer membrane-bounded periplasmic space"/>
    <property type="evidence" value="ECO:0007669"/>
    <property type="project" value="TreeGrafter"/>
</dbReference>
<dbReference type="Gene3D" id="2.40.30.170">
    <property type="match status" value="1"/>
</dbReference>
<dbReference type="Proteomes" id="UP000528457">
    <property type="component" value="Unassembled WGS sequence"/>
</dbReference>
<evidence type="ECO:0000313" key="6">
    <source>
        <dbReference type="EMBL" id="MBB6522118.1"/>
    </source>
</evidence>
<comment type="caution">
    <text evidence="6">The sequence shown here is derived from an EMBL/GenBank/DDBJ whole genome shotgun (WGS) entry which is preliminary data.</text>
</comment>